<name>A0A0U3F7J5_9MICC</name>
<reference evidence="2 3" key="1">
    <citation type="submission" date="2015-12" db="EMBL/GenBank/DDBJ databases">
        <authorList>
            <person name="Shamseldin A."/>
            <person name="Moawad H."/>
            <person name="Abd El-Rahim W.M."/>
            <person name="Sadowsky M.J."/>
        </authorList>
    </citation>
    <scope>NUCLEOTIDE SEQUENCE [LARGE SCALE GENOMIC DNA]</scope>
    <source>
        <strain evidence="2 3">Ar51</strain>
    </source>
</reference>
<dbReference type="InterPro" id="IPR037523">
    <property type="entry name" value="VOC_core"/>
</dbReference>
<dbReference type="STRING" id="121292.AU252_00525"/>
<proteinExistence type="predicted"/>
<dbReference type="RefSeq" id="WP_043480746.1">
    <property type="nucleotide sequence ID" value="NZ_CP013747.1"/>
</dbReference>
<organism evidence="2">
    <name type="scientific">Pseudarthrobacter sulfonivorans</name>
    <dbReference type="NCBI Taxonomy" id="121292"/>
    <lineage>
        <taxon>Bacteria</taxon>
        <taxon>Bacillati</taxon>
        <taxon>Actinomycetota</taxon>
        <taxon>Actinomycetes</taxon>
        <taxon>Micrococcales</taxon>
        <taxon>Micrococcaceae</taxon>
        <taxon>Pseudarthrobacter</taxon>
    </lineage>
</organism>
<dbReference type="Proteomes" id="UP000065151">
    <property type="component" value="Chromosome"/>
</dbReference>
<dbReference type="InterPro" id="IPR004360">
    <property type="entry name" value="Glyas_Fos-R_dOase_dom"/>
</dbReference>
<dbReference type="SUPFAM" id="SSF54593">
    <property type="entry name" value="Glyoxalase/Bleomycin resistance protein/Dihydroxybiphenyl dioxygenase"/>
    <property type="match status" value="1"/>
</dbReference>
<protein>
    <submittedName>
        <fullName evidence="2">Glyoxalase</fullName>
    </submittedName>
</protein>
<dbReference type="Gene3D" id="3.10.180.10">
    <property type="entry name" value="2,3-Dihydroxybiphenyl 1,2-Dioxygenase, domain 1"/>
    <property type="match status" value="1"/>
</dbReference>
<dbReference type="AlphaFoldDB" id="A0A0U3F7J5"/>
<feature type="domain" description="VOC" evidence="1">
    <location>
        <begin position="5"/>
        <end position="146"/>
    </location>
</feature>
<dbReference type="Pfam" id="PF00903">
    <property type="entry name" value="Glyoxalase"/>
    <property type="match status" value="1"/>
</dbReference>
<sequence length="152" mass="17012">MVYLRLHHVNVTSDDMSLLTDFYGKALGLNQLPSPAMIATSKNADKDIDGDAEWDSAAKFYDAGDPNELQIHATQRQPYLAAQEGHSVNPLIGGHFAFRTDDIEAIKARLTEHNIPFDDWGIWSVEGWHQIFFTDPAGNMIEIHQVMTEGES</sequence>
<evidence type="ECO:0000313" key="2">
    <source>
        <dbReference type="EMBL" id="ALV39833.1"/>
    </source>
</evidence>
<dbReference type="EMBL" id="CP013747">
    <property type="protein sequence ID" value="ALV39833.1"/>
    <property type="molecule type" value="Genomic_DNA"/>
</dbReference>
<gene>
    <name evidence="2" type="ORF">AU252_00525</name>
</gene>
<dbReference type="PROSITE" id="PS51819">
    <property type="entry name" value="VOC"/>
    <property type="match status" value="1"/>
</dbReference>
<accession>A0A0U3F7J5</accession>
<evidence type="ECO:0000313" key="3">
    <source>
        <dbReference type="Proteomes" id="UP000065151"/>
    </source>
</evidence>
<evidence type="ECO:0000259" key="1">
    <source>
        <dbReference type="PROSITE" id="PS51819"/>
    </source>
</evidence>
<dbReference type="KEGG" id="psul:AU252_00525"/>
<dbReference type="InterPro" id="IPR029068">
    <property type="entry name" value="Glyas_Bleomycin-R_OHBP_Dase"/>
</dbReference>